<name>A0ACD1A7R6_9FIRM</name>
<evidence type="ECO:0000313" key="2">
    <source>
        <dbReference type="Proteomes" id="UP000594014"/>
    </source>
</evidence>
<keyword evidence="2" id="KW-1185">Reference proteome</keyword>
<accession>A0ACD1A7R6</accession>
<proteinExistence type="predicted"/>
<reference evidence="1" key="1">
    <citation type="submission" date="2019-08" db="EMBL/GenBank/DDBJ databases">
        <title>Genome sequence of Clostridiales bacterium MT110.</title>
        <authorList>
            <person name="Cao J."/>
        </authorList>
    </citation>
    <scope>NUCLEOTIDE SEQUENCE</scope>
    <source>
        <strain evidence="1">MT110</strain>
    </source>
</reference>
<dbReference type="EMBL" id="CP042469">
    <property type="protein sequence ID" value="QOX62428.1"/>
    <property type="molecule type" value="Genomic_DNA"/>
</dbReference>
<protein>
    <submittedName>
        <fullName evidence="1">Ammonium transporter</fullName>
    </submittedName>
</protein>
<gene>
    <name evidence="1" type="ORF">FRZ06_03160</name>
</gene>
<dbReference type="Proteomes" id="UP000594014">
    <property type="component" value="Chromosome"/>
</dbReference>
<evidence type="ECO:0000313" key="1">
    <source>
        <dbReference type="EMBL" id="QOX62428.1"/>
    </source>
</evidence>
<organism evidence="1 2">
    <name type="scientific">Anoxybacterium hadale</name>
    <dbReference type="NCBI Taxonomy" id="3408580"/>
    <lineage>
        <taxon>Bacteria</taxon>
        <taxon>Bacillati</taxon>
        <taxon>Bacillota</taxon>
        <taxon>Clostridia</taxon>
        <taxon>Peptostreptococcales</taxon>
        <taxon>Anaerovoracaceae</taxon>
        <taxon>Anoxybacterium</taxon>
    </lineage>
</organism>
<sequence length="412" mass="43524">MDYASNTFLIICAAMVFIMTPGLAFFYGGLGRRKNVVNNMFNSMFILGVGMILWWAFGWNFAFGADGGPVISAGFTNLFHNGITGSDTFTEGGVSTFTFSAFQMMFALITPAIITGSVAGRMKVNALIPFIAIWSLLVYYPLAHMVWGGGFLASGLGSIDFAGGNVVHIASGTTGLVLAILLGKRVGYEKQEYRVHNIPFVVIGAGLLWFGWDAFNAGSAGAADGLAAHALMTTNLSAATALVSWMIIDMIINKKPTVVGACTGLVAGLVGITPAAGFVPLWAAFLIGLLVSPVCYFGIKLIKKVLKIDDALDAFGCHGIGGIFGGLMTGLFHDGSIDGWGAANGLFFGGDLLWRQAVAILITIVVVVVGTLISSGIVRMFTKLRVDKKDELIGLDITQHGEHAYPAFHGLD</sequence>